<proteinExistence type="predicted"/>
<evidence type="ECO:0000313" key="2">
    <source>
        <dbReference type="Proteomes" id="UP000243975"/>
    </source>
</evidence>
<accession>A0A103T1T3</accession>
<dbReference type="STRING" id="59895.A0A103T1T3"/>
<dbReference type="AlphaFoldDB" id="A0A103T1T3"/>
<reference evidence="1 2" key="1">
    <citation type="journal article" date="2016" name="Sci. Rep.">
        <title>The genome sequence of the outbreeding globe artichoke constructed de novo incorporating a phase-aware low-pass sequencing strategy of F1 progeny.</title>
        <authorList>
            <person name="Scaglione D."/>
            <person name="Reyes-Chin-Wo S."/>
            <person name="Acquadro A."/>
            <person name="Froenicke L."/>
            <person name="Portis E."/>
            <person name="Beitel C."/>
            <person name="Tirone M."/>
            <person name="Mauro R."/>
            <person name="Lo Monaco A."/>
            <person name="Mauromicale G."/>
            <person name="Faccioli P."/>
            <person name="Cattivelli L."/>
            <person name="Rieseberg L."/>
            <person name="Michelmore R."/>
            <person name="Lanteri S."/>
        </authorList>
    </citation>
    <scope>NUCLEOTIDE SEQUENCE [LARGE SCALE GENOMIC DNA]</scope>
    <source>
        <strain evidence="1">2C</strain>
    </source>
</reference>
<dbReference type="Proteomes" id="UP000243975">
    <property type="component" value="Unassembled WGS sequence"/>
</dbReference>
<comment type="caution">
    <text evidence="1">The sequence shown here is derived from an EMBL/GenBank/DDBJ whole genome shotgun (WGS) entry which is preliminary data.</text>
</comment>
<evidence type="ECO:0000313" key="1">
    <source>
        <dbReference type="EMBL" id="KVH02536.1"/>
    </source>
</evidence>
<protein>
    <submittedName>
        <fullName evidence="1">Uncharacterized protein</fullName>
    </submittedName>
</protein>
<name>A0A103T1T3_CYNCS</name>
<sequence length="109" mass="13006">MIAQKAGTINLLGILLGGNFAEKDLCFFIAVFARMRIKLLVWRFECYEEEQFRHWKANSENQMLQLKKESWKCEFERHKLLALYQRQTQVLQRKIEETARATKKAKRVA</sequence>
<organism evidence="1 2">
    <name type="scientific">Cynara cardunculus var. scolymus</name>
    <name type="common">Globe artichoke</name>
    <name type="synonym">Cynara scolymus</name>
    <dbReference type="NCBI Taxonomy" id="59895"/>
    <lineage>
        <taxon>Eukaryota</taxon>
        <taxon>Viridiplantae</taxon>
        <taxon>Streptophyta</taxon>
        <taxon>Embryophyta</taxon>
        <taxon>Tracheophyta</taxon>
        <taxon>Spermatophyta</taxon>
        <taxon>Magnoliopsida</taxon>
        <taxon>eudicotyledons</taxon>
        <taxon>Gunneridae</taxon>
        <taxon>Pentapetalae</taxon>
        <taxon>asterids</taxon>
        <taxon>campanulids</taxon>
        <taxon>Asterales</taxon>
        <taxon>Asteraceae</taxon>
        <taxon>Carduoideae</taxon>
        <taxon>Cardueae</taxon>
        <taxon>Carduinae</taxon>
        <taxon>Cynara</taxon>
    </lineage>
</organism>
<dbReference type="Gramene" id="KVH02536">
    <property type="protein sequence ID" value="KVH02536"/>
    <property type="gene ID" value="Ccrd_026008"/>
</dbReference>
<dbReference type="EMBL" id="LEKV01007252">
    <property type="protein sequence ID" value="KVH02536.1"/>
    <property type="molecule type" value="Genomic_DNA"/>
</dbReference>
<keyword evidence="2" id="KW-1185">Reference proteome</keyword>
<gene>
    <name evidence="1" type="ORF">Ccrd_026008</name>
</gene>